<evidence type="ECO:0000256" key="1">
    <source>
        <dbReference type="SAM" id="SignalP"/>
    </source>
</evidence>
<keyword evidence="1" id="KW-0732">Signal</keyword>
<dbReference type="Proteomes" id="UP001280156">
    <property type="component" value="Unassembled WGS sequence"/>
</dbReference>
<reference evidence="2 3" key="1">
    <citation type="submission" date="2023-08" db="EMBL/GenBank/DDBJ databases">
        <title>Implementing the SeqCode for naming new Mesorhizobium species isolated from Vachellia karroo root nodules.</title>
        <authorList>
            <person name="Van Lill M."/>
        </authorList>
    </citation>
    <scope>NUCLEOTIDE SEQUENCE [LARGE SCALE GENOMIC DNA]</scope>
    <source>
        <strain evidence="2 3">VK2B</strain>
    </source>
</reference>
<evidence type="ECO:0000313" key="2">
    <source>
        <dbReference type="EMBL" id="MDX8484860.1"/>
    </source>
</evidence>
<organism evidence="2 3">
    <name type="scientific">Mesorhizobium humile</name>
    <dbReference type="NCBI Taxonomy" id="3072313"/>
    <lineage>
        <taxon>Bacteria</taxon>
        <taxon>Pseudomonadati</taxon>
        <taxon>Pseudomonadota</taxon>
        <taxon>Alphaproteobacteria</taxon>
        <taxon>Hyphomicrobiales</taxon>
        <taxon>Phyllobacteriaceae</taxon>
        <taxon>Mesorhizobium</taxon>
    </lineage>
</organism>
<feature type="chain" id="PRO_5045764858" evidence="1">
    <location>
        <begin position="25"/>
        <end position="56"/>
    </location>
</feature>
<name>A0ABU4YD35_9HYPH</name>
<accession>A0ABU4YD35</accession>
<comment type="caution">
    <text evidence="2">The sequence shown here is derived from an EMBL/GenBank/DDBJ whole genome shotgun (WGS) entry which is preliminary data.</text>
</comment>
<evidence type="ECO:0000313" key="3">
    <source>
        <dbReference type="Proteomes" id="UP001280156"/>
    </source>
</evidence>
<gene>
    <name evidence="2" type="ORF">RFM52_06630</name>
</gene>
<feature type="signal peptide" evidence="1">
    <location>
        <begin position="1"/>
        <end position="24"/>
    </location>
</feature>
<sequence length="56" mass="6322">MKRVALKWILATRFKFLFMHVCFAKPLHTFARHAPAGDAALPLASEFLHAQGKMTP</sequence>
<dbReference type="RefSeq" id="WP_320294703.1">
    <property type="nucleotide sequence ID" value="NZ_JAVIIU010000003.1"/>
</dbReference>
<protein>
    <submittedName>
        <fullName evidence="2">Uncharacterized protein</fullName>
    </submittedName>
</protein>
<proteinExistence type="predicted"/>
<dbReference type="EMBL" id="JAVIIV010000003">
    <property type="protein sequence ID" value="MDX8484860.1"/>
    <property type="molecule type" value="Genomic_DNA"/>
</dbReference>
<keyword evidence="3" id="KW-1185">Reference proteome</keyword>